<dbReference type="PANTHER" id="PTHR43060">
    <property type="entry name" value="3-HYDROXYISOBUTYRATE DEHYDROGENASE-LIKE 1, MITOCHONDRIAL-RELATED"/>
    <property type="match status" value="1"/>
</dbReference>
<dbReference type="SUPFAM" id="SSF51735">
    <property type="entry name" value="NAD(P)-binding Rossmann-fold domains"/>
    <property type="match status" value="1"/>
</dbReference>
<evidence type="ECO:0000256" key="1">
    <source>
        <dbReference type="ARBA" id="ARBA00009080"/>
    </source>
</evidence>
<dbReference type="PANTHER" id="PTHR43060:SF15">
    <property type="entry name" value="3-HYDROXYISOBUTYRATE DEHYDROGENASE-LIKE 1, MITOCHONDRIAL-RELATED"/>
    <property type="match status" value="1"/>
</dbReference>
<dbReference type="InterPro" id="IPR015815">
    <property type="entry name" value="HIBADH-related"/>
</dbReference>
<feature type="active site" evidence="4">
    <location>
        <position position="169"/>
    </location>
</feature>
<dbReference type="Pfam" id="PF03446">
    <property type="entry name" value="NAD_binding_2"/>
    <property type="match status" value="1"/>
</dbReference>
<evidence type="ECO:0000259" key="5">
    <source>
        <dbReference type="Pfam" id="PF03446"/>
    </source>
</evidence>
<dbReference type="AlphaFoldDB" id="A0A7G1KKK5"/>
<dbReference type="KEGG" id="nwl:NWFMUON74_28580"/>
<dbReference type="InterPro" id="IPR006115">
    <property type="entry name" value="6PGDH_NADP-bd"/>
</dbReference>
<dbReference type="PIRSF" id="PIRSF000103">
    <property type="entry name" value="HIBADH"/>
    <property type="match status" value="1"/>
</dbReference>
<dbReference type="Pfam" id="PF14833">
    <property type="entry name" value="NAD_binding_11"/>
    <property type="match status" value="1"/>
</dbReference>
<dbReference type="InterPro" id="IPR029154">
    <property type="entry name" value="HIBADH-like_NADP-bd"/>
</dbReference>
<dbReference type="GeneID" id="80347407"/>
<dbReference type="InterPro" id="IPR036291">
    <property type="entry name" value="NAD(P)-bd_dom_sf"/>
</dbReference>
<evidence type="ECO:0000313" key="7">
    <source>
        <dbReference type="EMBL" id="BCK55086.1"/>
    </source>
</evidence>
<name>A0A7G1KKK5_9NOCA</name>
<dbReference type="Gene3D" id="3.40.50.720">
    <property type="entry name" value="NAD(P)-binding Rossmann-like Domain"/>
    <property type="match status" value="1"/>
</dbReference>
<reference evidence="7 8" key="1">
    <citation type="submission" date="2020-08" db="EMBL/GenBank/DDBJ databases">
        <title>Genome Sequencing of Nocardia wallacei strain FMUON74 and assembly.</title>
        <authorList>
            <person name="Toyokawa M."/>
            <person name="Uesaka K."/>
        </authorList>
    </citation>
    <scope>NUCLEOTIDE SEQUENCE [LARGE SCALE GENOMIC DNA]</scope>
    <source>
        <strain evidence="7 8">FMUON74</strain>
    </source>
</reference>
<protein>
    <submittedName>
        <fullName evidence="7">6-phosphogluconate dehydrogenase</fullName>
    </submittedName>
</protein>
<comment type="similarity">
    <text evidence="1">Belongs to the HIBADH-related family.</text>
</comment>
<dbReference type="GO" id="GO:0050661">
    <property type="term" value="F:NADP binding"/>
    <property type="evidence" value="ECO:0007669"/>
    <property type="project" value="InterPro"/>
</dbReference>
<dbReference type="Proteomes" id="UP000516173">
    <property type="component" value="Chromosome"/>
</dbReference>
<gene>
    <name evidence="7" type="ORF">NWFMUON74_28580</name>
</gene>
<sequence>MLIGFAGAGRMGRPMVDRLVGAGHTVRVVGRTTESCSALAGFGAEPVESAAAAAHGAAVFVVCVFSDEQVREVCLDGPVLSVLPRGAVVVVHTTGSPRTVAAIADAPRPRGIEVVDAPVSGGPHDIAAGHLTVFAGGTSAAIARARDVFSAYADPVLHVGGTGAGQRVKLVNNTLFAAQIGLVADAVRLGGQLGLEESTLLAALPHASSSGRALASIAAKGAVDAFRASVGEFLGKDIAVARALAAELGADLGILNAAITIGLPAPEPNPGPTRS</sequence>
<organism evidence="7 8">
    <name type="scientific">Nocardia wallacei</name>
    <dbReference type="NCBI Taxonomy" id="480035"/>
    <lineage>
        <taxon>Bacteria</taxon>
        <taxon>Bacillati</taxon>
        <taxon>Actinomycetota</taxon>
        <taxon>Actinomycetes</taxon>
        <taxon>Mycobacteriales</taxon>
        <taxon>Nocardiaceae</taxon>
        <taxon>Nocardia</taxon>
    </lineage>
</organism>
<dbReference type="RefSeq" id="WP_187688253.1">
    <property type="nucleotide sequence ID" value="NZ_AP023396.1"/>
</dbReference>
<evidence type="ECO:0000259" key="6">
    <source>
        <dbReference type="Pfam" id="PF14833"/>
    </source>
</evidence>
<accession>A0A7G1KKK5</accession>
<dbReference type="GO" id="GO:0016491">
    <property type="term" value="F:oxidoreductase activity"/>
    <property type="evidence" value="ECO:0007669"/>
    <property type="project" value="UniProtKB-KW"/>
</dbReference>
<feature type="domain" description="3-hydroxyisobutyrate dehydrogenase-like NAD-binding" evidence="6">
    <location>
        <begin position="163"/>
        <end position="258"/>
    </location>
</feature>
<keyword evidence="2" id="KW-0560">Oxidoreductase</keyword>
<keyword evidence="3" id="KW-0520">NAD</keyword>
<evidence type="ECO:0000256" key="3">
    <source>
        <dbReference type="ARBA" id="ARBA00023027"/>
    </source>
</evidence>
<dbReference type="InterPro" id="IPR008927">
    <property type="entry name" value="6-PGluconate_DH-like_C_sf"/>
</dbReference>
<evidence type="ECO:0000256" key="4">
    <source>
        <dbReference type="PIRSR" id="PIRSR000103-1"/>
    </source>
</evidence>
<keyword evidence="8" id="KW-1185">Reference proteome</keyword>
<dbReference type="EMBL" id="AP023396">
    <property type="protein sequence ID" value="BCK55086.1"/>
    <property type="molecule type" value="Genomic_DNA"/>
</dbReference>
<proteinExistence type="inferred from homology"/>
<evidence type="ECO:0000256" key="2">
    <source>
        <dbReference type="ARBA" id="ARBA00023002"/>
    </source>
</evidence>
<dbReference type="InterPro" id="IPR013328">
    <property type="entry name" value="6PGD_dom2"/>
</dbReference>
<feature type="domain" description="6-phosphogluconate dehydrogenase NADP-binding" evidence="5">
    <location>
        <begin position="3"/>
        <end position="160"/>
    </location>
</feature>
<dbReference type="Gene3D" id="1.10.1040.10">
    <property type="entry name" value="N-(1-d-carboxylethyl)-l-norvaline Dehydrogenase, domain 2"/>
    <property type="match status" value="1"/>
</dbReference>
<dbReference type="SUPFAM" id="SSF48179">
    <property type="entry name" value="6-phosphogluconate dehydrogenase C-terminal domain-like"/>
    <property type="match status" value="1"/>
</dbReference>
<dbReference type="GO" id="GO:0051287">
    <property type="term" value="F:NAD binding"/>
    <property type="evidence" value="ECO:0007669"/>
    <property type="project" value="InterPro"/>
</dbReference>
<evidence type="ECO:0000313" key="8">
    <source>
        <dbReference type="Proteomes" id="UP000516173"/>
    </source>
</evidence>